<dbReference type="Proteomes" id="UP001190700">
    <property type="component" value="Unassembled WGS sequence"/>
</dbReference>
<dbReference type="EMBL" id="LGRX02035674">
    <property type="protein sequence ID" value="KAK3233587.1"/>
    <property type="molecule type" value="Genomic_DNA"/>
</dbReference>
<proteinExistence type="predicted"/>
<evidence type="ECO:0000313" key="2">
    <source>
        <dbReference type="Proteomes" id="UP001190700"/>
    </source>
</evidence>
<gene>
    <name evidence="1" type="ORF">CYMTET_56126</name>
</gene>
<evidence type="ECO:0000313" key="1">
    <source>
        <dbReference type="EMBL" id="KAK3233587.1"/>
    </source>
</evidence>
<dbReference type="AlphaFoldDB" id="A0AAE0EMW0"/>
<sequence>MRINAAGILLSTVALDSDHHAVPLTYSVPAHERERAFRHTLQVHFSKDTYGDAYDRPERREISDQDKGLAAAWRKVMPNGSKAFNCARHRGDNVSTIVKPGGSEASKLWEKAAKALALARLAEIEATHSPQAAAYMSQVPDEAQYMAACGNLHGEWVNSTVEGMNAANDEVRKEFSSGVPMTGALLRLVKDSARRYTDNKRKALTATHHLPRAVLSRMDAVLAKAQTITSDVTFPGGATKHRSCGIHGTPMCWIHE</sequence>
<protein>
    <submittedName>
        <fullName evidence="1">Uncharacterized protein</fullName>
    </submittedName>
</protein>
<keyword evidence="2" id="KW-1185">Reference proteome</keyword>
<organism evidence="1 2">
    <name type="scientific">Cymbomonas tetramitiformis</name>
    <dbReference type="NCBI Taxonomy" id="36881"/>
    <lineage>
        <taxon>Eukaryota</taxon>
        <taxon>Viridiplantae</taxon>
        <taxon>Chlorophyta</taxon>
        <taxon>Pyramimonadophyceae</taxon>
        <taxon>Pyramimonadales</taxon>
        <taxon>Pyramimonadaceae</taxon>
        <taxon>Cymbomonas</taxon>
    </lineage>
</organism>
<accession>A0AAE0EMW0</accession>
<reference evidence="1 2" key="1">
    <citation type="journal article" date="2015" name="Genome Biol. Evol.">
        <title>Comparative Genomics of a Bacterivorous Green Alga Reveals Evolutionary Causalities and Consequences of Phago-Mixotrophic Mode of Nutrition.</title>
        <authorList>
            <person name="Burns J.A."/>
            <person name="Paasch A."/>
            <person name="Narechania A."/>
            <person name="Kim E."/>
        </authorList>
    </citation>
    <scope>NUCLEOTIDE SEQUENCE [LARGE SCALE GENOMIC DNA]</scope>
    <source>
        <strain evidence="1 2">PLY_AMNH</strain>
    </source>
</reference>
<name>A0AAE0EMW0_9CHLO</name>
<comment type="caution">
    <text evidence="1">The sequence shown here is derived from an EMBL/GenBank/DDBJ whole genome shotgun (WGS) entry which is preliminary data.</text>
</comment>